<evidence type="ECO:0000313" key="6">
    <source>
        <dbReference type="EMBL" id="MDI5963915.1"/>
    </source>
</evidence>
<evidence type="ECO:0000256" key="3">
    <source>
        <dbReference type="SAM" id="MobiDB-lite"/>
    </source>
</evidence>
<dbReference type="EMBL" id="JAAGKO020000018">
    <property type="protein sequence ID" value="MDI5963915.1"/>
    <property type="molecule type" value="Genomic_DNA"/>
</dbReference>
<feature type="compositionally biased region" description="Low complexity" evidence="3">
    <location>
        <begin position="192"/>
        <end position="229"/>
    </location>
</feature>
<dbReference type="Pfam" id="PF07676">
    <property type="entry name" value="PD40"/>
    <property type="match status" value="1"/>
</dbReference>
<dbReference type="SUPFAM" id="SSF53474">
    <property type="entry name" value="alpha/beta-Hydrolases"/>
    <property type="match status" value="1"/>
</dbReference>
<feature type="region of interest" description="Disordered" evidence="3">
    <location>
        <begin position="169"/>
        <end position="269"/>
    </location>
</feature>
<dbReference type="InterPro" id="IPR001375">
    <property type="entry name" value="Peptidase_S9_cat"/>
</dbReference>
<feature type="compositionally biased region" description="Low complexity" evidence="3">
    <location>
        <begin position="237"/>
        <end position="259"/>
    </location>
</feature>
<dbReference type="Pfam" id="PF00326">
    <property type="entry name" value="Peptidase_S9"/>
    <property type="match status" value="1"/>
</dbReference>
<dbReference type="InterPro" id="IPR002470">
    <property type="entry name" value="Peptidase_S9A"/>
</dbReference>
<proteinExistence type="predicted"/>
<dbReference type="InterPro" id="IPR002471">
    <property type="entry name" value="Pept_S9_AS"/>
</dbReference>
<protein>
    <submittedName>
        <fullName evidence="6">Prolyl oligopeptidase family serine peptidase</fullName>
    </submittedName>
</protein>
<keyword evidence="2" id="KW-0378">Hydrolase</keyword>
<dbReference type="Pfam" id="PF00930">
    <property type="entry name" value="DPPIV_N"/>
    <property type="match status" value="1"/>
</dbReference>
<dbReference type="InterPro" id="IPR011659">
    <property type="entry name" value="WD40"/>
</dbReference>
<organism evidence="6 7">
    <name type="scientific">Streptantibioticus silvisoli</name>
    <dbReference type="NCBI Taxonomy" id="2705255"/>
    <lineage>
        <taxon>Bacteria</taxon>
        <taxon>Bacillati</taxon>
        <taxon>Actinomycetota</taxon>
        <taxon>Actinomycetes</taxon>
        <taxon>Kitasatosporales</taxon>
        <taxon>Streptomycetaceae</taxon>
        <taxon>Streptantibioticus</taxon>
    </lineage>
</organism>
<feature type="domain" description="Dipeptidylpeptidase IV N-terminal" evidence="5">
    <location>
        <begin position="269"/>
        <end position="420"/>
    </location>
</feature>
<name>A0ABT6VZJ9_9ACTN</name>
<dbReference type="PANTHER" id="PTHR11731">
    <property type="entry name" value="PROTEASE FAMILY S9B,C DIPEPTIDYL-PEPTIDASE IV-RELATED"/>
    <property type="match status" value="1"/>
</dbReference>
<dbReference type="Proteomes" id="UP001156398">
    <property type="component" value="Unassembled WGS sequence"/>
</dbReference>
<dbReference type="PROSITE" id="PS00708">
    <property type="entry name" value="PRO_ENDOPEP_SER"/>
    <property type="match status" value="1"/>
</dbReference>
<feature type="domain" description="Peptidase S9 prolyl oligopeptidase catalytic" evidence="4">
    <location>
        <begin position="602"/>
        <end position="804"/>
    </location>
</feature>
<evidence type="ECO:0000259" key="4">
    <source>
        <dbReference type="Pfam" id="PF00326"/>
    </source>
</evidence>
<dbReference type="Gene3D" id="2.140.10.30">
    <property type="entry name" value="Dipeptidylpeptidase IV, N-terminal domain"/>
    <property type="match status" value="2"/>
</dbReference>
<evidence type="ECO:0000313" key="7">
    <source>
        <dbReference type="Proteomes" id="UP001156398"/>
    </source>
</evidence>
<dbReference type="PRINTS" id="PR00862">
    <property type="entry name" value="PROLIGOPTASE"/>
</dbReference>
<dbReference type="InterPro" id="IPR002469">
    <property type="entry name" value="Peptidase_S9B_N"/>
</dbReference>
<reference evidence="6 7" key="1">
    <citation type="submission" date="2023-05" db="EMBL/GenBank/DDBJ databases">
        <title>Streptantibioticus silvisoli sp. nov., acidotolerant actinomycetes 1 from pine litter.</title>
        <authorList>
            <person name="Swiecimska M."/>
            <person name="Golinska P."/>
            <person name="Sangal V."/>
            <person name="Wachnowicz B."/>
            <person name="Goodfellow M."/>
        </authorList>
    </citation>
    <scope>NUCLEOTIDE SEQUENCE [LARGE SCALE GENOMIC DNA]</scope>
    <source>
        <strain evidence="6 7">SL54</strain>
    </source>
</reference>
<dbReference type="InterPro" id="IPR050278">
    <property type="entry name" value="Serine_Prot_S9B/DPPIV"/>
</dbReference>
<keyword evidence="1" id="KW-0645">Protease</keyword>
<feature type="region of interest" description="Disordered" evidence="3">
    <location>
        <begin position="1"/>
        <end position="20"/>
    </location>
</feature>
<dbReference type="SUPFAM" id="SSF82171">
    <property type="entry name" value="DPP6 N-terminal domain-like"/>
    <property type="match status" value="1"/>
</dbReference>
<keyword evidence="7" id="KW-1185">Reference proteome</keyword>
<evidence type="ECO:0000256" key="2">
    <source>
        <dbReference type="ARBA" id="ARBA00022801"/>
    </source>
</evidence>
<dbReference type="RefSeq" id="WP_282704585.1">
    <property type="nucleotide sequence ID" value="NZ_JAAGKO020000018.1"/>
</dbReference>
<comment type="caution">
    <text evidence="6">The sequence shown here is derived from an EMBL/GenBank/DDBJ whole genome shotgun (WGS) entry which is preliminary data.</text>
</comment>
<dbReference type="PANTHER" id="PTHR11731:SF193">
    <property type="entry name" value="DIPEPTIDYL PEPTIDASE 9"/>
    <property type="match status" value="1"/>
</dbReference>
<dbReference type="InterPro" id="IPR029058">
    <property type="entry name" value="AB_hydrolase_fold"/>
</dbReference>
<evidence type="ECO:0000259" key="5">
    <source>
        <dbReference type="Pfam" id="PF00930"/>
    </source>
</evidence>
<gene>
    <name evidence="6" type="ORF">POF43_014520</name>
</gene>
<accession>A0ABT6VZJ9</accession>
<sequence>MDATNTTGAGHGDVSFPRQHARTQRFTLGAPRTFTVSPDGERVVFLRGTSGTDRANRLWVLETATGAERVAGDPGELLGGAGEALTPEERARRERSREGSAGVVGYAVDGAVRRAVFALSGRLFLADLRPGGGAAREIAVPGPVAEPRLSPDGRWIAYTAARGLRLVAVDDGDGTGDGDRPRTSHPTDSPGTQPQTSRPTDTPSTQPQTSRPTDTPSTQPRTSRPTDTPGTQPQTSRPTDTPGTPATPPRTDSPSSPDRLLAGPGSGDGPQVCWGLAEFVAAEEMDRVRGFWWSPRSDAVLAARVDDAPVRRWWIADPANPQTRPAEVAYPAAGTPNAEVTLAVLGLDGTRTDVTWDRERYPYLARAHWSAAGPPLLLVQARDQRTQAYLTVNVATGRTDEVLTESDPAWLELFAGVPAWLPDGRLLRIADVAGVRVLLAGDEPLTGGALHPRAVLDVGDGDVLLTASAGADAAEPETGEIHVYRAGGDAAVRLSREPGVHGAVRGGPTTVLVSAVPSRPGSEARVLRDGRTGGGTVITSFAERPVLTARPVLTRAGDRRIPAAVFLPSGYREADGRLPVLVDPYGGPHGQRVTASHNGHLTSQWFADQGFAVVVADGRGTPGHSPGWEKAVAGDFAGVTLEDQVAALRALAGEHPLDLDRVGVRGWSYGGYLAALAVLRRPDVFHAGIAGAPVTDWRLYDTHYTERYLGHPDRVPEVYDANSLVAGGELSRARGTRRPLMVVHGLADDNVVAAHTLRLSSALLAAGHPHEVLPLSGVTHMTPQEVVAENLLLLQVDFLRRSLGVK</sequence>
<evidence type="ECO:0000256" key="1">
    <source>
        <dbReference type="ARBA" id="ARBA00022670"/>
    </source>
</evidence>
<dbReference type="Gene3D" id="3.40.50.1820">
    <property type="entry name" value="alpha/beta hydrolase"/>
    <property type="match status" value="1"/>
</dbReference>